<evidence type="ECO:0000256" key="2">
    <source>
        <dbReference type="ARBA" id="ARBA00022578"/>
    </source>
</evidence>
<dbReference type="GO" id="GO:0006313">
    <property type="term" value="P:DNA transposition"/>
    <property type="evidence" value="ECO:0007669"/>
    <property type="project" value="InterPro"/>
</dbReference>
<evidence type="ECO:0000256" key="1">
    <source>
        <dbReference type="ARBA" id="ARBA00009402"/>
    </source>
</evidence>
<dbReference type="Pfam" id="PF13700">
    <property type="entry name" value="DUF4158"/>
    <property type="match status" value="1"/>
</dbReference>
<reference evidence="7" key="2">
    <citation type="submission" date="2006-02" db="EMBL/GenBank/DDBJ databases">
        <authorList>
            <person name="Genoscope"/>
        </authorList>
    </citation>
    <scope>NUCLEOTIDE SEQUENCE</scope>
</reference>
<proteinExistence type="inferred from homology"/>
<reference evidence="7" key="1">
    <citation type="journal article" date="2006" name="PLoS Genet.">
        <title>Comparative Genomics of Multidrug Resistance in Acinetobacter baumannii.</title>
        <authorList>
            <person name="Fournier P.E."/>
            <person name="Vallenet D."/>
            <person name="Barbe V."/>
            <person name="Audic S."/>
            <person name="Ogata H."/>
            <person name="Poirel L."/>
            <person name="Richet H."/>
            <person name="Robert C."/>
            <person name="Mangenot S."/>
            <person name="Abergel C."/>
            <person name="Nordmann P."/>
            <person name="Weissenbach J."/>
            <person name="Raoult D. and Claverie J.M."/>
        </authorList>
    </citation>
    <scope>NUCLEOTIDE SEQUENCE</scope>
</reference>
<evidence type="ECO:0000313" key="7">
    <source>
        <dbReference type="EMBL" id="CAJ77075.1"/>
    </source>
</evidence>
<dbReference type="GO" id="GO:0003677">
    <property type="term" value="F:DNA binding"/>
    <property type="evidence" value="ECO:0007669"/>
    <property type="project" value="UniProtKB-KW"/>
</dbReference>
<evidence type="ECO:0000256" key="3">
    <source>
        <dbReference type="ARBA" id="ARBA00023125"/>
    </source>
</evidence>
<sequence length="1146" mass="129173">MIAFNHVVPVLNLSVFNVRRAPAFAFEQSKRATIGGRFIRVDESRDLPLLHVVEDFTQKPVCSFAVTTGGEIKIDSAAPAVDGPVQIRPAAIDLHVGFIHVPRAKIGRVTPVPAQPFFHFRRITLNPAVNRGVIDIHSAFSQHLLQLTVTDAVFAVPAYGPQNDVTLKMPAFEWVHVQLHQQKGMISLSPPTICNSALQLTTARFLGTFLPDLLQIPSFIRFYIAAQLNISRPEILSRYAERDNTRWEHQGLIKLYYDYHDFGDFPWSFRLKRLLYTRAWLSNERPGLLFDFATAWLLQNKILLPAASTLTRLIGEVRERASRRLWRRLALLPDSWQKTQLDGLLEIPEGQRMSVLEEMRKGPVTISGPSFTDALERYTRLRSMEFSRLNFSGLPAIQLRNLARYAGMASVKYISRMPDERRLAVLTAFVKAQEISALDEAVDVLDMLILDITRSAKNIGQKKRLRTLKDLDRAALLLARACTLLLDENTDEAALRQAIFRRIPKDKLAESVGKVNELARPQDTHFQDEMVEQYGRVKRFLSAMLRDLHFQAAPAGEHTLSAIHYLAELSGSKKRILDDAPEQIISGPWKRLVYDRDGRILRAGYSLCLLERLQDSLRRRDLWLENSDRWGDPRQKLLQGAEWQAQRIPVCRALGHPSDGTKAAEQLATRLDDTWKSVASRFACNAAVSISNEGKHPSLTISSLDKLDEPPALIQLNRRVRELIPPVDLTELLLEIDARTGFTREFSHVSESGARAQDLQVSLCATLLAEACNIGHEPLIKHNIPALTRHRLSWVKQNYLRAETLVSANARLVDFQSTLPLAGYWGGGEVASADGMRFVTPVKTVNSGPNRKYFGSGRGITWYNFVSDQYSGFHGIVVPGTLRDSIFVLEGLLEQQTGLNPVEIMTDTAGSSDIIFGLFWLLGYQFSPRLADAGGAIFWRADKTAHYGALNELARGCVELSKIESQWDEMMRMAGSLKLGTIHASELIRSLLRSSRPSGLAQAIMEVGRVNKTLYLLNYIDDEDYRRRILTQLNRGEGRHAVARAICYGQRGEIRKRYREGQEDQLGALGLVTNAVVLWNTLYMQEALSHLRKSGETPEEEHLARLSPLIHGHINMLGHYTFSLPEDILKGELRPLNFNTNNELTS</sequence>
<dbReference type="InterPro" id="IPR002513">
    <property type="entry name" value="Tn3_Tnp_DDE_dom"/>
</dbReference>
<feature type="domain" description="DUF4158" evidence="6">
    <location>
        <begin position="195"/>
        <end position="317"/>
    </location>
</feature>
<dbReference type="EMBL" id="CT025832">
    <property type="protein sequence ID" value="CAJ77075.1"/>
    <property type="molecule type" value="Genomic_DNA"/>
</dbReference>
<dbReference type="PATRIC" id="fig|470.1763.peg.2692"/>
<keyword evidence="4" id="KW-0233">DNA recombination</keyword>
<dbReference type="GO" id="GO:0004803">
    <property type="term" value="F:transposase activity"/>
    <property type="evidence" value="ECO:0007669"/>
    <property type="project" value="InterPro"/>
</dbReference>
<feature type="domain" description="Tn3 transposase DDE" evidence="5">
    <location>
        <begin position="731"/>
        <end position="1120"/>
    </location>
</feature>
<organism evidence="7">
    <name type="scientific">Acinetobacter baumannii</name>
    <dbReference type="NCBI Taxonomy" id="470"/>
    <lineage>
        <taxon>Bacteria</taxon>
        <taxon>Pseudomonadati</taxon>
        <taxon>Pseudomonadota</taxon>
        <taxon>Gammaproteobacteria</taxon>
        <taxon>Moraxellales</taxon>
        <taxon>Moraxellaceae</taxon>
        <taxon>Acinetobacter</taxon>
        <taxon>Acinetobacter calcoaceticus/baumannii complex</taxon>
    </lineage>
</organism>
<keyword evidence="2" id="KW-0815">Transposition</keyword>
<evidence type="ECO:0000259" key="6">
    <source>
        <dbReference type="Pfam" id="PF13700"/>
    </source>
</evidence>
<keyword evidence="3" id="KW-0238">DNA-binding</keyword>
<evidence type="ECO:0000256" key="4">
    <source>
        <dbReference type="ARBA" id="ARBA00023172"/>
    </source>
</evidence>
<gene>
    <name evidence="7" type="ORF">1_314</name>
</gene>
<comment type="similarity">
    <text evidence="1">Belongs to the transposase 7 family.</text>
</comment>
<dbReference type="InterPro" id="IPR025296">
    <property type="entry name" value="DUF4158"/>
</dbReference>
<dbReference type="Pfam" id="PF01526">
    <property type="entry name" value="DDE_Tnp_Tn3"/>
    <property type="match status" value="1"/>
</dbReference>
<protein>
    <submittedName>
        <fullName evidence="7">Transposase</fullName>
    </submittedName>
</protein>
<dbReference type="NCBIfam" id="NF033527">
    <property type="entry name" value="transpos_Tn3"/>
    <property type="match status" value="1"/>
</dbReference>
<name>Q2FCY5_ACIBA</name>
<evidence type="ECO:0000259" key="5">
    <source>
        <dbReference type="Pfam" id="PF01526"/>
    </source>
</evidence>
<dbReference type="AlphaFoldDB" id="Q2FCY5"/>
<dbReference type="InterPro" id="IPR047653">
    <property type="entry name" value="Tn3-like_transpos"/>
</dbReference>
<accession>Q2FCY5</accession>